<proteinExistence type="predicted"/>
<keyword evidence="2" id="KW-1185">Reference proteome</keyword>
<gene>
    <name evidence="1" type="ORF">PODLI_1B033785</name>
</gene>
<dbReference type="AlphaFoldDB" id="A0AA35LNI3"/>
<evidence type="ECO:0000313" key="1">
    <source>
        <dbReference type="EMBL" id="CAI5798809.1"/>
    </source>
</evidence>
<accession>A0AA35LNI3</accession>
<protein>
    <submittedName>
        <fullName evidence="1">Uncharacterized protein</fullName>
    </submittedName>
</protein>
<reference evidence="1" key="1">
    <citation type="submission" date="2022-12" db="EMBL/GenBank/DDBJ databases">
        <authorList>
            <person name="Alioto T."/>
            <person name="Alioto T."/>
            <person name="Gomez Garrido J."/>
        </authorList>
    </citation>
    <scope>NUCLEOTIDE SEQUENCE</scope>
</reference>
<dbReference type="Proteomes" id="UP001178461">
    <property type="component" value="Chromosome 18"/>
</dbReference>
<evidence type="ECO:0000313" key="2">
    <source>
        <dbReference type="Proteomes" id="UP001178461"/>
    </source>
</evidence>
<dbReference type="EMBL" id="OX395144">
    <property type="protein sequence ID" value="CAI5798809.1"/>
    <property type="molecule type" value="Genomic_DNA"/>
</dbReference>
<sequence length="86" mass="9371">MISTGEMLEGLATQRCLTSVTERDLPFNGVTREGAVAWGKNFAPRAWITSLIGPTEISGKKPGAGRRKIKKNKIRERAMPQTPGTC</sequence>
<organism evidence="1 2">
    <name type="scientific">Podarcis lilfordi</name>
    <name type="common">Lilford's wall lizard</name>
    <dbReference type="NCBI Taxonomy" id="74358"/>
    <lineage>
        <taxon>Eukaryota</taxon>
        <taxon>Metazoa</taxon>
        <taxon>Chordata</taxon>
        <taxon>Craniata</taxon>
        <taxon>Vertebrata</taxon>
        <taxon>Euteleostomi</taxon>
        <taxon>Lepidosauria</taxon>
        <taxon>Squamata</taxon>
        <taxon>Bifurcata</taxon>
        <taxon>Unidentata</taxon>
        <taxon>Episquamata</taxon>
        <taxon>Laterata</taxon>
        <taxon>Lacertibaenia</taxon>
        <taxon>Lacertidae</taxon>
        <taxon>Podarcis</taxon>
    </lineage>
</organism>
<name>A0AA35LNI3_9SAUR</name>